<protein>
    <submittedName>
        <fullName evidence="1">Uncharacterized protein</fullName>
    </submittedName>
</protein>
<evidence type="ECO:0000313" key="1">
    <source>
        <dbReference type="EMBL" id="KIO09156.1"/>
    </source>
</evidence>
<keyword evidence="2" id="KW-1185">Reference proteome</keyword>
<dbReference type="InParanoid" id="A0A0C3PKH2"/>
<gene>
    <name evidence="1" type="ORF">M404DRAFT_55275</name>
</gene>
<feature type="non-terminal residue" evidence="1">
    <location>
        <position position="162"/>
    </location>
</feature>
<reference evidence="2" key="2">
    <citation type="submission" date="2015-01" db="EMBL/GenBank/DDBJ databases">
        <title>Evolutionary Origins and Diversification of the Mycorrhizal Mutualists.</title>
        <authorList>
            <consortium name="DOE Joint Genome Institute"/>
            <consortium name="Mycorrhizal Genomics Consortium"/>
            <person name="Kohler A."/>
            <person name="Kuo A."/>
            <person name="Nagy L.G."/>
            <person name="Floudas D."/>
            <person name="Copeland A."/>
            <person name="Barry K.W."/>
            <person name="Cichocki N."/>
            <person name="Veneault-Fourrey C."/>
            <person name="LaButti K."/>
            <person name="Lindquist E.A."/>
            <person name="Lipzen A."/>
            <person name="Lundell T."/>
            <person name="Morin E."/>
            <person name="Murat C."/>
            <person name="Riley R."/>
            <person name="Ohm R."/>
            <person name="Sun H."/>
            <person name="Tunlid A."/>
            <person name="Henrissat B."/>
            <person name="Grigoriev I.V."/>
            <person name="Hibbett D.S."/>
            <person name="Martin F."/>
        </authorList>
    </citation>
    <scope>NUCLEOTIDE SEQUENCE [LARGE SCALE GENOMIC DNA]</scope>
    <source>
        <strain evidence="2">Marx 270</strain>
    </source>
</reference>
<sequence length="162" mass="19056">PEIMWSQLRRCFTPGFEALLEDGVQQGWFDINNTLQLMVFCWIFIPWLQQELEGYRERVNHTSKWRDRNKVLPHGIPELIFSSPEDYGALDFKFMVDKAALTHVRQLYIDLNHLVFDLVPGPLNMHLEECYNGLGHPPVTHLTVWDVYLDLLHTVQDHMALL</sequence>
<accession>A0A0C3PKH2</accession>
<dbReference type="STRING" id="870435.A0A0C3PKH2"/>
<dbReference type="OrthoDB" id="5946233at2759"/>
<dbReference type="Proteomes" id="UP000054217">
    <property type="component" value="Unassembled WGS sequence"/>
</dbReference>
<evidence type="ECO:0000313" key="2">
    <source>
        <dbReference type="Proteomes" id="UP000054217"/>
    </source>
</evidence>
<proteinExistence type="predicted"/>
<name>A0A0C3PKH2_PISTI</name>
<dbReference type="AlphaFoldDB" id="A0A0C3PKH2"/>
<dbReference type="HOGENOM" id="CLU_138920_0_0_1"/>
<organism evidence="1 2">
    <name type="scientific">Pisolithus tinctorius Marx 270</name>
    <dbReference type="NCBI Taxonomy" id="870435"/>
    <lineage>
        <taxon>Eukaryota</taxon>
        <taxon>Fungi</taxon>
        <taxon>Dikarya</taxon>
        <taxon>Basidiomycota</taxon>
        <taxon>Agaricomycotina</taxon>
        <taxon>Agaricomycetes</taxon>
        <taxon>Agaricomycetidae</taxon>
        <taxon>Boletales</taxon>
        <taxon>Sclerodermatineae</taxon>
        <taxon>Pisolithaceae</taxon>
        <taxon>Pisolithus</taxon>
    </lineage>
</organism>
<feature type="non-terminal residue" evidence="1">
    <location>
        <position position="1"/>
    </location>
</feature>
<dbReference type="EMBL" id="KN831955">
    <property type="protein sequence ID" value="KIO09156.1"/>
    <property type="molecule type" value="Genomic_DNA"/>
</dbReference>
<reference evidence="1 2" key="1">
    <citation type="submission" date="2014-04" db="EMBL/GenBank/DDBJ databases">
        <authorList>
            <consortium name="DOE Joint Genome Institute"/>
            <person name="Kuo A."/>
            <person name="Kohler A."/>
            <person name="Costa M.D."/>
            <person name="Nagy L.G."/>
            <person name="Floudas D."/>
            <person name="Copeland A."/>
            <person name="Barry K.W."/>
            <person name="Cichocki N."/>
            <person name="Veneault-Fourrey C."/>
            <person name="LaButti K."/>
            <person name="Lindquist E.A."/>
            <person name="Lipzen A."/>
            <person name="Lundell T."/>
            <person name="Morin E."/>
            <person name="Murat C."/>
            <person name="Sun H."/>
            <person name="Tunlid A."/>
            <person name="Henrissat B."/>
            <person name="Grigoriev I.V."/>
            <person name="Hibbett D.S."/>
            <person name="Martin F."/>
            <person name="Nordberg H.P."/>
            <person name="Cantor M.N."/>
            <person name="Hua S.X."/>
        </authorList>
    </citation>
    <scope>NUCLEOTIDE SEQUENCE [LARGE SCALE GENOMIC DNA]</scope>
    <source>
        <strain evidence="1 2">Marx 270</strain>
    </source>
</reference>